<sequence length="124" mass="14180">MFSRFQGNQSSKEQTPKELIQQVQKLQEDLANTKKELQKFQQEMKKAITKVGVIRFNPFREIGGDQSFSVALLDESNNGVVITSYYGRDVNRIYAKPIQKGSSEYQLANEETEAVKKAMQETVK</sequence>
<evidence type="ECO:0000313" key="2">
    <source>
        <dbReference type="EMBL" id="OHA66484.1"/>
    </source>
</evidence>
<dbReference type="Proteomes" id="UP000178092">
    <property type="component" value="Unassembled WGS sequence"/>
</dbReference>
<dbReference type="EMBL" id="MHTV01000032">
    <property type="protein sequence ID" value="OHA66484.1"/>
    <property type="molecule type" value="Genomic_DNA"/>
</dbReference>
<dbReference type="Pfam" id="PF14584">
    <property type="entry name" value="DUF4446"/>
    <property type="match status" value="1"/>
</dbReference>
<evidence type="ECO:0000256" key="1">
    <source>
        <dbReference type="SAM" id="Coils"/>
    </source>
</evidence>
<reference evidence="2 3" key="1">
    <citation type="journal article" date="2016" name="Nat. Commun.">
        <title>Thousands of microbial genomes shed light on interconnected biogeochemical processes in an aquifer system.</title>
        <authorList>
            <person name="Anantharaman K."/>
            <person name="Brown C.T."/>
            <person name="Hug L.A."/>
            <person name="Sharon I."/>
            <person name="Castelle C.J."/>
            <person name="Probst A.J."/>
            <person name="Thomas B.C."/>
            <person name="Singh A."/>
            <person name="Wilkins M.J."/>
            <person name="Karaoz U."/>
            <person name="Brodie E.L."/>
            <person name="Williams K.H."/>
            <person name="Hubbard S.S."/>
            <person name="Banfield J.F."/>
        </authorList>
    </citation>
    <scope>NUCLEOTIDE SEQUENCE [LARGE SCALE GENOMIC DNA]</scope>
</reference>
<accession>A0A1G2R0S6</accession>
<evidence type="ECO:0000313" key="3">
    <source>
        <dbReference type="Proteomes" id="UP000178092"/>
    </source>
</evidence>
<dbReference type="InterPro" id="IPR027981">
    <property type="entry name" value="DUF4446"/>
</dbReference>
<evidence type="ECO:0008006" key="4">
    <source>
        <dbReference type="Google" id="ProtNLM"/>
    </source>
</evidence>
<proteinExistence type="predicted"/>
<protein>
    <recommendedName>
        <fullName evidence="4">DUF4446 domain-containing protein</fullName>
    </recommendedName>
</protein>
<name>A0A1G2R0S6_9BACT</name>
<gene>
    <name evidence="2" type="ORF">A3C04_04045</name>
</gene>
<comment type="caution">
    <text evidence="2">The sequence shown here is derived from an EMBL/GenBank/DDBJ whole genome shotgun (WGS) entry which is preliminary data.</text>
</comment>
<dbReference type="AlphaFoldDB" id="A0A1G2R0S6"/>
<organism evidence="2 3">
    <name type="scientific">Candidatus Wildermuthbacteria bacterium RIFCSPHIGHO2_02_FULL_45_25</name>
    <dbReference type="NCBI Taxonomy" id="1802450"/>
    <lineage>
        <taxon>Bacteria</taxon>
        <taxon>Candidatus Wildermuthiibacteriota</taxon>
    </lineage>
</organism>
<feature type="coiled-coil region" evidence="1">
    <location>
        <begin position="16"/>
        <end position="50"/>
    </location>
</feature>
<keyword evidence="1" id="KW-0175">Coiled coil</keyword>